<dbReference type="SUPFAM" id="SSF52540">
    <property type="entry name" value="P-loop containing nucleoside triphosphate hydrolases"/>
    <property type="match status" value="1"/>
</dbReference>
<dbReference type="Pfam" id="PF25000">
    <property type="entry name" value="DUF7779"/>
    <property type="match status" value="1"/>
</dbReference>
<evidence type="ECO:0000313" key="4">
    <source>
        <dbReference type="EMBL" id="SBW20532.1"/>
    </source>
</evidence>
<evidence type="ECO:0000259" key="3">
    <source>
        <dbReference type="Pfam" id="PF25000"/>
    </source>
</evidence>
<dbReference type="InterPro" id="IPR019734">
    <property type="entry name" value="TPR_rpt"/>
</dbReference>
<dbReference type="SMART" id="SM00028">
    <property type="entry name" value="TPR"/>
    <property type="match status" value="3"/>
</dbReference>
<dbReference type="Pfam" id="PF13676">
    <property type="entry name" value="TIR_2"/>
    <property type="match status" value="1"/>
</dbReference>
<dbReference type="Pfam" id="PF13424">
    <property type="entry name" value="TPR_12"/>
    <property type="match status" value="3"/>
</dbReference>
<dbReference type="Gene3D" id="1.25.40.10">
    <property type="entry name" value="Tetratricopeptide repeat domain"/>
    <property type="match status" value="2"/>
</dbReference>
<dbReference type="Proteomes" id="UP000199013">
    <property type="component" value="Unassembled WGS sequence"/>
</dbReference>
<dbReference type="PANTHER" id="PTHR46082:SF6">
    <property type="entry name" value="AAA+ ATPASE DOMAIN-CONTAINING PROTEIN-RELATED"/>
    <property type="match status" value="1"/>
</dbReference>
<accession>A0A1C3NW68</accession>
<feature type="domain" description="NB-ARC" evidence="1">
    <location>
        <begin position="186"/>
        <end position="331"/>
    </location>
</feature>
<dbReference type="InterPro" id="IPR035897">
    <property type="entry name" value="Toll_tir_struct_dom_sf"/>
</dbReference>
<dbReference type="InterPro" id="IPR000157">
    <property type="entry name" value="TIR_dom"/>
</dbReference>
<dbReference type="PANTHER" id="PTHR46082">
    <property type="entry name" value="ATP/GTP-BINDING PROTEIN-RELATED"/>
    <property type="match status" value="1"/>
</dbReference>
<evidence type="ECO:0000259" key="1">
    <source>
        <dbReference type="Pfam" id="PF00931"/>
    </source>
</evidence>
<dbReference type="EMBL" id="FLUV01000719">
    <property type="protein sequence ID" value="SBW20532.1"/>
    <property type="molecule type" value="Genomic_DNA"/>
</dbReference>
<dbReference type="InterPro" id="IPR027417">
    <property type="entry name" value="P-loop_NTPase"/>
</dbReference>
<name>A0A1C3NW68_9ACTN</name>
<dbReference type="InterPro" id="IPR002182">
    <property type="entry name" value="NB-ARC"/>
</dbReference>
<dbReference type="InterPro" id="IPR056681">
    <property type="entry name" value="DUF7779"/>
</dbReference>
<keyword evidence="5" id="KW-1185">Reference proteome</keyword>
<organism evidence="4 5">
    <name type="scientific">Candidatus Protofrankia californiensis</name>
    <dbReference type="NCBI Taxonomy" id="1839754"/>
    <lineage>
        <taxon>Bacteria</taxon>
        <taxon>Bacillati</taxon>
        <taxon>Actinomycetota</taxon>
        <taxon>Actinomycetes</taxon>
        <taxon>Frankiales</taxon>
        <taxon>Frankiaceae</taxon>
        <taxon>Protofrankia</taxon>
    </lineage>
</organism>
<feature type="domain" description="TIR" evidence="2">
    <location>
        <begin position="14"/>
        <end position="134"/>
    </location>
</feature>
<dbReference type="Pfam" id="PF00931">
    <property type="entry name" value="NB-ARC"/>
    <property type="match status" value="1"/>
</dbReference>
<dbReference type="PRINTS" id="PR00364">
    <property type="entry name" value="DISEASERSIST"/>
</dbReference>
<dbReference type="InterPro" id="IPR011990">
    <property type="entry name" value="TPR-like_helical_dom_sf"/>
</dbReference>
<dbReference type="NCBIfam" id="NF040586">
    <property type="entry name" value="FxSxx_TPR"/>
    <property type="match status" value="1"/>
</dbReference>
<dbReference type="Gene3D" id="3.40.50.300">
    <property type="entry name" value="P-loop containing nucleotide triphosphate hydrolases"/>
    <property type="match status" value="1"/>
</dbReference>
<dbReference type="InterPro" id="IPR053137">
    <property type="entry name" value="NLR-like"/>
</dbReference>
<evidence type="ECO:0000259" key="2">
    <source>
        <dbReference type="Pfam" id="PF13676"/>
    </source>
</evidence>
<dbReference type="SUPFAM" id="SSF52200">
    <property type="entry name" value="Toll/Interleukin receptor TIR domain"/>
    <property type="match status" value="1"/>
</dbReference>
<dbReference type="Gene3D" id="3.40.50.10140">
    <property type="entry name" value="Toll/interleukin-1 receptor homology (TIR) domain"/>
    <property type="match status" value="1"/>
</dbReference>
<feature type="domain" description="DUF7779" evidence="3">
    <location>
        <begin position="416"/>
        <end position="498"/>
    </location>
</feature>
<dbReference type="AlphaFoldDB" id="A0A1C3NW68"/>
<reference evidence="5" key="1">
    <citation type="submission" date="2016-02" db="EMBL/GenBank/DDBJ databases">
        <authorList>
            <person name="Wibberg D."/>
        </authorList>
    </citation>
    <scope>NUCLEOTIDE SEQUENCE [LARGE SCALE GENOMIC DNA]</scope>
</reference>
<dbReference type="GO" id="GO:0007165">
    <property type="term" value="P:signal transduction"/>
    <property type="evidence" value="ECO:0007669"/>
    <property type="project" value="InterPro"/>
</dbReference>
<dbReference type="GO" id="GO:0043531">
    <property type="term" value="F:ADP binding"/>
    <property type="evidence" value="ECO:0007669"/>
    <property type="project" value="InterPro"/>
</dbReference>
<sequence length="905" mass="97927">MSDSGGPETGQQFLVSYVVDDAEWAEWVAWTLEAADHRALIRAWDAVPGSHPVADLQRTLASGARSVVVLSEAYLASATRGAEWEVGWATDPAGLNRRVLVVRVEDCLPPALLGQIQAVDLFGVDRETARERLLEAVVGVRRKPATEPGFPGGFQLPDASIGALLPSELPQVWNVPPRLARTIHREEFLDAVRSGLSGAGTAAVCALYGMAGTGKTALAVEYAHRFADDFDVVWWINAGDAAVVAGQVAALGVKLGLSDDAGWSEVAARLNRERRRWLLVLDDANELDVVDPFRPSGPHGRLLVTSRLVGLDSVGAAVEVGAFSKDEAVRVLVPRVEGIRETEAGWIADLLGYLPLAVEQAASFLVQTGLPPAEYVRLLIERLGSLLDRGRVADRPGVTVANLWRLSVARIQAERLAAVELLSLCTFCAADPIPLDLFTDGAAAALADGPLRRAAKDQLDWAETVGVLVSFSLARRAGSTLTVHRLTAAAVREDMTPADQAAATVGIIRLLAAGLPNAPEDPTSWPRWRQLIPHVRAALDGIDDQWDVATAGLVSRICDVTGRYLNQQGQSEAAVLHLERALALDESRLGPDHSDTVAACNNLGAAYISAKRTTEAIDLYERVVAGLERLPGVDHPDTWLAYNNLAEALRADGRTDEAIALYERIVPRFEAAFGVGDRAGLTARHNLACTYRAAGRLAEATGLLGWTLADAERHLGPNDSLSVLIRGSLADSLVVDNPDQVQPHERTVDEFQELFGPDHPKTLVARHNLVCAYQEAGRTAEARPIAEQLLADRIRLQGTVHPDALVARNNLLLVYTELLGVMDAVDRFEQLAVDSTRRFGPDHLVTLLVRHMHVTAYADAEHVDDAIVRYRSLYADCERVLGPDDTLTVNVKLIIVSYERRGEVC</sequence>
<proteinExistence type="predicted"/>
<gene>
    <name evidence="4" type="ORF">FDG2_1723</name>
</gene>
<dbReference type="SUPFAM" id="SSF48452">
    <property type="entry name" value="TPR-like"/>
    <property type="match status" value="2"/>
</dbReference>
<protein>
    <submittedName>
        <fullName evidence="4">ATP/GTP-binding protein</fullName>
    </submittedName>
</protein>
<evidence type="ECO:0000313" key="5">
    <source>
        <dbReference type="Proteomes" id="UP000199013"/>
    </source>
</evidence>